<evidence type="ECO:0000259" key="9">
    <source>
        <dbReference type="Pfam" id="PF12832"/>
    </source>
</evidence>
<feature type="transmembrane region" description="Helical" evidence="8">
    <location>
        <begin position="51"/>
        <end position="68"/>
    </location>
</feature>
<keyword evidence="7 8" id="KW-0472">Membrane</keyword>
<dbReference type="SUPFAM" id="SSF103473">
    <property type="entry name" value="MFS general substrate transporter"/>
    <property type="match status" value="1"/>
</dbReference>
<feature type="transmembrane region" description="Helical" evidence="8">
    <location>
        <begin position="20"/>
        <end position="39"/>
    </location>
</feature>
<evidence type="ECO:0000313" key="11">
    <source>
        <dbReference type="Proteomes" id="UP000031202"/>
    </source>
</evidence>
<sequence length="357" mass="36843">MFQSYWGLWMASRGFAPIEIGTAVAGSLVGRAIGVGVLYPWLNRHATLLRLARVLPWLIVAAALPYLFVNGFGMLVAVSIVFGVTYPLLLPLNETIATSAARQGLLQYGPTRSLGSFGFMLGTVAAGWLVSGLGAGVLTGSLIAACLLTAVTGLLPVAASSALEVRGTGISGVGTLIRRRAFVACLVAASIIQGSHAAYYSFGAIRASELVSPVLVPLVLVLAPVSEFVMFASARRRVESVGVRTLLVAGAAIAAGRWAALAVLADGWGFAFSQILHAGSYAATHLAFNMFVRDQIDPSEHAAAQGLYASVAMGLAMAMFTFVAGLVAPAGLGAAFAVMSAVALCGILVAPFVRSTR</sequence>
<dbReference type="Gene3D" id="1.20.1250.20">
    <property type="entry name" value="MFS general substrate transporter like domains"/>
    <property type="match status" value="1"/>
</dbReference>
<reference evidence="10 11" key="1">
    <citation type="submission" date="2014-12" db="EMBL/GenBank/DDBJ databases">
        <title>Genome sequencing of Microbacterium hominis TPW29.</title>
        <authorList>
            <person name="Tan P.W."/>
            <person name="Chan K.-G."/>
        </authorList>
    </citation>
    <scope>NUCLEOTIDE SEQUENCE [LARGE SCALE GENOMIC DNA]</scope>
    <source>
        <strain evidence="10 11">TPW29</strain>
    </source>
</reference>
<dbReference type="PANTHER" id="PTHR23522:SF10">
    <property type="entry name" value="3-PHENYLPROPIONIC ACID TRANSPORTER-RELATED"/>
    <property type="match status" value="1"/>
</dbReference>
<evidence type="ECO:0000256" key="8">
    <source>
        <dbReference type="SAM" id="Phobius"/>
    </source>
</evidence>
<feature type="transmembrane region" description="Helical" evidence="8">
    <location>
        <begin position="181"/>
        <end position="202"/>
    </location>
</feature>
<dbReference type="GO" id="GO:0030395">
    <property type="term" value="F:lactose binding"/>
    <property type="evidence" value="ECO:0007669"/>
    <property type="project" value="TreeGrafter"/>
</dbReference>
<evidence type="ECO:0000256" key="6">
    <source>
        <dbReference type="ARBA" id="ARBA00022989"/>
    </source>
</evidence>
<keyword evidence="6 8" id="KW-1133">Transmembrane helix</keyword>
<protein>
    <recommendedName>
        <fullName evidence="9">Major facilitator superfamily associated domain-containing protein</fullName>
    </recommendedName>
</protein>
<evidence type="ECO:0000313" key="10">
    <source>
        <dbReference type="EMBL" id="KIC57887.1"/>
    </source>
</evidence>
<evidence type="ECO:0000256" key="3">
    <source>
        <dbReference type="ARBA" id="ARBA00022475"/>
    </source>
</evidence>
<keyword evidence="5 8" id="KW-0812">Transmembrane</keyword>
<feature type="transmembrane region" description="Helical" evidence="8">
    <location>
        <begin position="334"/>
        <end position="353"/>
    </location>
</feature>
<evidence type="ECO:0000256" key="1">
    <source>
        <dbReference type="ARBA" id="ARBA00004429"/>
    </source>
</evidence>
<evidence type="ECO:0000256" key="5">
    <source>
        <dbReference type="ARBA" id="ARBA00022692"/>
    </source>
</evidence>
<feature type="transmembrane region" description="Helical" evidence="8">
    <location>
        <begin position="304"/>
        <end position="328"/>
    </location>
</feature>
<dbReference type="GO" id="GO:0015528">
    <property type="term" value="F:lactose:proton symporter activity"/>
    <property type="evidence" value="ECO:0007669"/>
    <property type="project" value="TreeGrafter"/>
</dbReference>
<evidence type="ECO:0000256" key="2">
    <source>
        <dbReference type="ARBA" id="ARBA00022448"/>
    </source>
</evidence>
<accession>A0A0B4CN24</accession>
<feature type="transmembrane region" description="Helical" evidence="8">
    <location>
        <begin position="137"/>
        <end position="160"/>
    </location>
</feature>
<proteinExistence type="predicted"/>
<feature type="transmembrane region" description="Helical" evidence="8">
    <location>
        <begin position="214"/>
        <end position="234"/>
    </location>
</feature>
<name>A0A0B4CN24_9MICO</name>
<evidence type="ECO:0000256" key="4">
    <source>
        <dbReference type="ARBA" id="ARBA00022519"/>
    </source>
</evidence>
<comment type="caution">
    <text evidence="10">The sequence shown here is derived from an EMBL/GenBank/DDBJ whole genome shotgun (WGS) entry which is preliminary data.</text>
</comment>
<dbReference type="EMBL" id="JWSZ01000010">
    <property type="protein sequence ID" value="KIC57887.1"/>
    <property type="molecule type" value="Genomic_DNA"/>
</dbReference>
<feature type="transmembrane region" description="Helical" evidence="8">
    <location>
        <begin position="74"/>
        <end position="92"/>
    </location>
</feature>
<evidence type="ECO:0000256" key="7">
    <source>
        <dbReference type="ARBA" id="ARBA00023136"/>
    </source>
</evidence>
<organism evidence="10 11">
    <name type="scientific">Microbacterium hominis</name>
    <dbReference type="NCBI Taxonomy" id="162426"/>
    <lineage>
        <taxon>Bacteria</taxon>
        <taxon>Bacillati</taxon>
        <taxon>Actinomycetota</taxon>
        <taxon>Actinomycetes</taxon>
        <taxon>Micrococcales</taxon>
        <taxon>Microbacteriaceae</taxon>
        <taxon>Microbacterium</taxon>
    </lineage>
</organism>
<dbReference type="PANTHER" id="PTHR23522">
    <property type="entry name" value="BLL5896 PROTEIN"/>
    <property type="match status" value="1"/>
</dbReference>
<keyword evidence="3" id="KW-1003">Cell membrane</keyword>
<dbReference type="InterPro" id="IPR024989">
    <property type="entry name" value="MFS_assoc_dom"/>
</dbReference>
<feature type="transmembrane region" description="Helical" evidence="8">
    <location>
        <begin position="113"/>
        <end position="131"/>
    </location>
</feature>
<comment type="subcellular location">
    <subcellularLocation>
        <location evidence="1">Cell inner membrane</location>
        <topology evidence="1">Multi-pass membrane protein</topology>
    </subcellularLocation>
</comment>
<gene>
    <name evidence="10" type="ORF">RM52_07275</name>
</gene>
<dbReference type="AlphaFoldDB" id="A0A0B4CN24"/>
<keyword evidence="4" id="KW-0997">Cell inner membrane</keyword>
<dbReference type="InterPro" id="IPR036259">
    <property type="entry name" value="MFS_trans_sf"/>
</dbReference>
<dbReference type="Proteomes" id="UP000031202">
    <property type="component" value="Unassembled WGS sequence"/>
</dbReference>
<dbReference type="GO" id="GO:0005886">
    <property type="term" value="C:plasma membrane"/>
    <property type="evidence" value="ECO:0007669"/>
    <property type="project" value="UniProtKB-SubCell"/>
</dbReference>
<feature type="domain" description="Major facilitator superfamily associated" evidence="9">
    <location>
        <begin position="2"/>
        <end position="327"/>
    </location>
</feature>
<keyword evidence="2" id="KW-0813">Transport</keyword>
<feature type="transmembrane region" description="Helical" evidence="8">
    <location>
        <begin position="246"/>
        <end position="265"/>
    </location>
</feature>
<feature type="transmembrane region" description="Helical" evidence="8">
    <location>
        <begin position="271"/>
        <end position="292"/>
    </location>
</feature>
<dbReference type="Pfam" id="PF12832">
    <property type="entry name" value="MFS_1_like"/>
    <property type="match status" value="1"/>
</dbReference>